<comment type="subcellular location">
    <subcellularLocation>
        <location evidence="1">Cell membrane</location>
        <topology evidence="1">Multi-pass membrane protein</topology>
    </subcellularLocation>
</comment>
<feature type="transmembrane region" description="Helical" evidence="6">
    <location>
        <begin position="12"/>
        <end position="34"/>
    </location>
</feature>
<feature type="transmembrane region" description="Helical" evidence="6">
    <location>
        <begin position="158"/>
        <end position="181"/>
    </location>
</feature>
<dbReference type="InterPro" id="IPR037185">
    <property type="entry name" value="EmrE-like"/>
</dbReference>
<evidence type="ECO:0000256" key="2">
    <source>
        <dbReference type="ARBA" id="ARBA00022475"/>
    </source>
</evidence>
<protein>
    <submittedName>
        <fullName evidence="8">Drug/metabolite transporter (DMT)-like permease</fullName>
    </submittedName>
</protein>
<feature type="transmembrane region" description="Helical" evidence="6">
    <location>
        <begin position="256"/>
        <end position="275"/>
    </location>
</feature>
<evidence type="ECO:0000256" key="1">
    <source>
        <dbReference type="ARBA" id="ARBA00004651"/>
    </source>
</evidence>
<organism evidence="8 9">
    <name type="scientific">Sphingomonas xinjiangensis</name>
    <dbReference type="NCBI Taxonomy" id="643568"/>
    <lineage>
        <taxon>Bacteria</taxon>
        <taxon>Pseudomonadati</taxon>
        <taxon>Pseudomonadota</taxon>
        <taxon>Alphaproteobacteria</taxon>
        <taxon>Sphingomonadales</taxon>
        <taxon>Sphingomonadaceae</taxon>
        <taxon>Sphingomonas</taxon>
    </lineage>
</organism>
<keyword evidence="4 6" id="KW-1133">Transmembrane helix</keyword>
<keyword evidence="5 6" id="KW-0472">Membrane</keyword>
<proteinExistence type="predicted"/>
<feature type="domain" description="EamA" evidence="7">
    <location>
        <begin position="13"/>
        <end position="150"/>
    </location>
</feature>
<evidence type="ECO:0000256" key="5">
    <source>
        <dbReference type="ARBA" id="ARBA00023136"/>
    </source>
</evidence>
<dbReference type="PANTHER" id="PTHR42920">
    <property type="entry name" value="OS03G0707200 PROTEIN-RELATED"/>
    <property type="match status" value="1"/>
</dbReference>
<dbReference type="InterPro" id="IPR000620">
    <property type="entry name" value="EamA_dom"/>
</dbReference>
<dbReference type="EMBL" id="JACIJF010000001">
    <property type="protein sequence ID" value="MBB5708956.1"/>
    <property type="molecule type" value="Genomic_DNA"/>
</dbReference>
<feature type="transmembrane region" description="Helical" evidence="6">
    <location>
        <begin position="134"/>
        <end position="152"/>
    </location>
</feature>
<keyword evidence="9" id="KW-1185">Reference proteome</keyword>
<dbReference type="PANTHER" id="PTHR42920:SF5">
    <property type="entry name" value="EAMA DOMAIN-CONTAINING PROTEIN"/>
    <property type="match status" value="1"/>
</dbReference>
<dbReference type="SUPFAM" id="SSF103481">
    <property type="entry name" value="Multidrug resistance efflux transporter EmrE"/>
    <property type="match status" value="2"/>
</dbReference>
<dbReference type="RefSeq" id="WP_184083278.1">
    <property type="nucleotide sequence ID" value="NZ_JACIJF010000001.1"/>
</dbReference>
<evidence type="ECO:0000313" key="8">
    <source>
        <dbReference type="EMBL" id="MBB5708956.1"/>
    </source>
</evidence>
<evidence type="ECO:0000256" key="4">
    <source>
        <dbReference type="ARBA" id="ARBA00022989"/>
    </source>
</evidence>
<dbReference type="Pfam" id="PF00892">
    <property type="entry name" value="EamA"/>
    <property type="match status" value="2"/>
</dbReference>
<evidence type="ECO:0000256" key="6">
    <source>
        <dbReference type="SAM" id="Phobius"/>
    </source>
</evidence>
<dbReference type="AlphaFoldDB" id="A0A840YJD1"/>
<reference evidence="8 9" key="1">
    <citation type="submission" date="2020-08" db="EMBL/GenBank/DDBJ databases">
        <title>Genomic Encyclopedia of Type Strains, Phase IV (KMG-IV): sequencing the most valuable type-strain genomes for metagenomic binning, comparative biology and taxonomic classification.</title>
        <authorList>
            <person name="Goeker M."/>
        </authorList>
    </citation>
    <scope>NUCLEOTIDE SEQUENCE [LARGE SCALE GENOMIC DNA]</scope>
    <source>
        <strain evidence="8 9">DSM 26736</strain>
    </source>
</reference>
<feature type="transmembrane region" description="Helical" evidence="6">
    <location>
        <begin position="77"/>
        <end position="95"/>
    </location>
</feature>
<gene>
    <name evidence="8" type="ORF">FHT02_000162</name>
</gene>
<dbReference type="Proteomes" id="UP000527143">
    <property type="component" value="Unassembled WGS sequence"/>
</dbReference>
<dbReference type="InterPro" id="IPR051258">
    <property type="entry name" value="Diverse_Substrate_Transporter"/>
</dbReference>
<dbReference type="GO" id="GO:0005886">
    <property type="term" value="C:plasma membrane"/>
    <property type="evidence" value="ECO:0007669"/>
    <property type="project" value="UniProtKB-SubCell"/>
</dbReference>
<feature type="domain" description="EamA" evidence="7">
    <location>
        <begin position="164"/>
        <end position="298"/>
    </location>
</feature>
<feature type="transmembrane region" description="Helical" evidence="6">
    <location>
        <begin position="46"/>
        <end position="65"/>
    </location>
</feature>
<keyword evidence="2" id="KW-1003">Cell membrane</keyword>
<feature type="transmembrane region" description="Helical" evidence="6">
    <location>
        <begin position="107"/>
        <end position="127"/>
    </location>
</feature>
<sequence>MTDTHPRAWRITGFALSAAGAMLFAIKGVLIKLIYRYGIDTTSLLAMRMVLAVPVFALVGVHQWLRLDRRARPDARTFCLAMLVGILGYYVSSWLDFEGLQTLDAQIERLILFTYPFLVILFGRLLLGHPLRAHALLGAGLSYVGLFVMFAAEPTRLGPAALIGGGLVATAAATFALYQLFARELIVRCGASLFTAIAMGSAGITALLGFFATHPATALVPPRGAWALIVALAVFSTVVPAFLMSAGTARIGAQSTAIVSTISPVVTIGVAIMVLGEPFGWPEALGTACVLGGVGLFSLVETRPRSYRAAEEGPA</sequence>
<accession>A0A840YJD1</accession>
<feature type="transmembrane region" description="Helical" evidence="6">
    <location>
        <begin position="193"/>
        <end position="212"/>
    </location>
</feature>
<evidence type="ECO:0000259" key="7">
    <source>
        <dbReference type="Pfam" id="PF00892"/>
    </source>
</evidence>
<feature type="transmembrane region" description="Helical" evidence="6">
    <location>
        <begin position="224"/>
        <end position="244"/>
    </location>
</feature>
<feature type="transmembrane region" description="Helical" evidence="6">
    <location>
        <begin position="281"/>
        <end position="300"/>
    </location>
</feature>
<keyword evidence="3 6" id="KW-0812">Transmembrane</keyword>
<evidence type="ECO:0000313" key="9">
    <source>
        <dbReference type="Proteomes" id="UP000527143"/>
    </source>
</evidence>
<comment type="caution">
    <text evidence="8">The sequence shown here is derived from an EMBL/GenBank/DDBJ whole genome shotgun (WGS) entry which is preliminary data.</text>
</comment>
<evidence type="ECO:0000256" key="3">
    <source>
        <dbReference type="ARBA" id="ARBA00022692"/>
    </source>
</evidence>
<name>A0A840YJD1_9SPHN</name>